<dbReference type="Proteomes" id="UP001157502">
    <property type="component" value="Chromosome 37"/>
</dbReference>
<comment type="caution">
    <text evidence="1">The sequence shown here is derived from an EMBL/GenBank/DDBJ whole genome shotgun (WGS) entry which is preliminary data.</text>
</comment>
<gene>
    <name evidence="1" type="ORF">DPEC_G00361430</name>
</gene>
<organism evidence="1 2">
    <name type="scientific">Dallia pectoralis</name>
    <name type="common">Alaska blackfish</name>
    <dbReference type="NCBI Taxonomy" id="75939"/>
    <lineage>
        <taxon>Eukaryota</taxon>
        <taxon>Metazoa</taxon>
        <taxon>Chordata</taxon>
        <taxon>Craniata</taxon>
        <taxon>Vertebrata</taxon>
        <taxon>Euteleostomi</taxon>
        <taxon>Actinopterygii</taxon>
        <taxon>Neopterygii</taxon>
        <taxon>Teleostei</taxon>
        <taxon>Protacanthopterygii</taxon>
        <taxon>Esociformes</taxon>
        <taxon>Umbridae</taxon>
        <taxon>Dallia</taxon>
    </lineage>
</organism>
<name>A0ACC2F151_DALPE</name>
<accession>A0ACC2F151</accession>
<protein>
    <submittedName>
        <fullName evidence="1">Uncharacterized protein</fullName>
    </submittedName>
</protein>
<evidence type="ECO:0000313" key="1">
    <source>
        <dbReference type="EMBL" id="KAJ7985081.1"/>
    </source>
</evidence>
<keyword evidence="2" id="KW-1185">Reference proteome</keyword>
<dbReference type="EMBL" id="CM055764">
    <property type="protein sequence ID" value="KAJ7985081.1"/>
    <property type="molecule type" value="Genomic_DNA"/>
</dbReference>
<reference evidence="1" key="1">
    <citation type="submission" date="2021-05" db="EMBL/GenBank/DDBJ databases">
        <authorList>
            <person name="Pan Q."/>
            <person name="Jouanno E."/>
            <person name="Zahm M."/>
            <person name="Klopp C."/>
            <person name="Cabau C."/>
            <person name="Louis A."/>
            <person name="Berthelot C."/>
            <person name="Parey E."/>
            <person name="Roest Crollius H."/>
            <person name="Montfort J."/>
            <person name="Robinson-Rechavi M."/>
            <person name="Bouchez O."/>
            <person name="Lampietro C."/>
            <person name="Lopez Roques C."/>
            <person name="Donnadieu C."/>
            <person name="Postlethwait J."/>
            <person name="Bobe J."/>
            <person name="Dillon D."/>
            <person name="Chandos A."/>
            <person name="von Hippel F."/>
            <person name="Guiguen Y."/>
        </authorList>
    </citation>
    <scope>NUCLEOTIDE SEQUENCE</scope>
    <source>
        <strain evidence="1">YG-Jan2019</strain>
    </source>
</reference>
<proteinExistence type="predicted"/>
<sequence length="236" mass="26133">MPRRWIGPVGASLRECPGVRRGWKSRHPAKHRPARNRNPVFENRGPMQRTGSLLTPAGMMFGHDITTDVMVSGAAQHLFETPTLFSSCLAQPSTSSARTLTALHLMMHGLVTAARAGSARVHRPVRPTPTASTQSVLVPGKSPREVFVGLNIFHGPSRELEPVQVNHPRSTKSSRCTWHKGHQKRLSGLGQHSPPRARPREARHCNLPSVKRARLSRWPRLKPTGRTTMSPGGWPR</sequence>
<evidence type="ECO:0000313" key="2">
    <source>
        <dbReference type="Proteomes" id="UP001157502"/>
    </source>
</evidence>